<organism evidence="2 3">
    <name type="scientific">Ascaris lumbricoides</name>
    <name type="common">Giant roundworm</name>
    <dbReference type="NCBI Taxonomy" id="6252"/>
    <lineage>
        <taxon>Eukaryota</taxon>
        <taxon>Metazoa</taxon>
        <taxon>Ecdysozoa</taxon>
        <taxon>Nematoda</taxon>
        <taxon>Chromadorea</taxon>
        <taxon>Rhabditida</taxon>
        <taxon>Spirurina</taxon>
        <taxon>Ascaridomorpha</taxon>
        <taxon>Ascaridoidea</taxon>
        <taxon>Ascarididae</taxon>
        <taxon>Ascaris</taxon>
    </lineage>
</organism>
<name>A0A0M3I5Z9_ASCLU</name>
<accession>A0A0M3I5Z9</accession>
<dbReference type="AlphaFoldDB" id="A0A0M3I5Z9"/>
<evidence type="ECO:0000313" key="3">
    <source>
        <dbReference type="WBParaSite" id="ALUE_0001242101-mRNA-1"/>
    </source>
</evidence>
<feature type="region of interest" description="Disordered" evidence="1">
    <location>
        <begin position="1"/>
        <end position="32"/>
    </location>
</feature>
<protein>
    <submittedName>
        <fullName evidence="3">Uncharacterized protein</fullName>
    </submittedName>
</protein>
<keyword evidence="2" id="KW-1185">Reference proteome</keyword>
<reference evidence="3" key="1">
    <citation type="submission" date="2017-02" db="UniProtKB">
        <authorList>
            <consortium name="WormBaseParasite"/>
        </authorList>
    </citation>
    <scope>IDENTIFICATION</scope>
</reference>
<evidence type="ECO:0000313" key="2">
    <source>
        <dbReference type="Proteomes" id="UP000036681"/>
    </source>
</evidence>
<dbReference type="WBParaSite" id="ALUE_0001242101-mRNA-1">
    <property type="protein sequence ID" value="ALUE_0001242101-mRNA-1"/>
    <property type="gene ID" value="ALUE_0001242101"/>
</dbReference>
<sequence length="132" mass="14518">MRKEANYGSVGSTAGVNNTNPEAVRTSLDRGQGLGWLRRSQQGCTETTPRERSELLSPAAGLVHSVCGATIYETEFPLAKLIGGTHEREWRNDAETAPILKMAPSSIRCNMPTEVRGHASEYDDHDYGRQDK</sequence>
<feature type="compositionally biased region" description="Polar residues" evidence="1">
    <location>
        <begin position="9"/>
        <end position="21"/>
    </location>
</feature>
<proteinExistence type="predicted"/>
<evidence type="ECO:0000256" key="1">
    <source>
        <dbReference type="SAM" id="MobiDB-lite"/>
    </source>
</evidence>
<dbReference type="Proteomes" id="UP000036681">
    <property type="component" value="Unplaced"/>
</dbReference>